<accession>A0A6J4J4J7</accession>
<feature type="domain" description="AMP-dependent synthetase/ligase" evidence="3">
    <location>
        <begin position="26"/>
        <end position="420"/>
    </location>
</feature>
<proteinExistence type="predicted"/>
<gene>
    <name evidence="4" type="ORF">AVDCRST_MAG95-2569</name>
</gene>
<sequence length="595" mass="66760">MPPKNVSQITRAFDILSYQLQHYPKPDCLTAKIDGNWQGQSTQEVMDRVNEFSLGLLAAGIRKDDKIALISFNRPEWIIADLGIQQVGAVSVPMYPTITEEDYRFIFKDADVKLILVSDEKLYKKVSAATAQIEGIKGIYSFDPLPGVQHWSELSNRAPDANIDDLKASKAAVTPEDLFTIIYTSGTTGNPKGVMLTHNNIVSNYKSCRPYVPVTSQHRALSFLPLCHIYERMLSVLFIAEGVSIYYAESIEKVAENLREVKPHVFATVPRLLEKVYDKIVAKGQDLTGAKKALFFWALNLGLKYDVRGRSAWYDAQLALANKLIFNKWREALGGNVIAIVSGGAALQPRLARVFGAAQIRVMEGYGLTETSPVIAVNRHNPEDHMIGTVGPPVDDVEVKISATDGEILTRSASIMKGYYKQPQLTAEVIDPDGWFHTGDIGELIEGKYLRITDRKKEMFKTSGGKYVAPQLIENKLKESLVIEQAMVVGDGRKFAAALIVPAFAGLQDWCKIKNIPYTSDEEMIKMPEVKEKLKREVQKFNENFAQWEQIKKFELLPTLWSVESGELTPTLKVKRKLILQNNQHLIDRLYDGNH</sequence>
<dbReference type="Pfam" id="PF23562">
    <property type="entry name" value="AMP-binding_C_3"/>
    <property type="match status" value="1"/>
</dbReference>
<dbReference type="Gene3D" id="3.40.50.12780">
    <property type="entry name" value="N-terminal domain of ligase-like"/>
    <property type="match status" value="2"/>
</dbReference>
<dbReference type="EMBL" id="CADCTJ010000806">
    <property type="protein sequence ID" value="CAA9266936.1"/>
    <property type="molecule type" value="Genomic_DNA"/>
</dbReference>
<evidence type="ECO:0000256" key="1">
    <source>
        <dbReference type="ARBA" id="ARBA00022741"/>
    </source>
</evidence>
<dbReference type="PROSITE" id="PS00455">
    <property type="entry name" value="AMP_BINDING"/>
    <property type="match status" value="1"/>
</dbReference>
<dbReference type="CDD" id="cd05907">
    <property type="entry name" value="VL_LC_FACS_like"/>
    <property type="match status" value="1"/>
</dbReference>
<dbReference type="EC" id="6.2.1.3" evidence="4"/>
<dbReference type="GO" id="GO:0016020">
    <property type="term" value="C:membrane"/>
    <property type="evidence" value="ECO:0007669"/>
    <property type="project" value="TreeGrafter"/>
</dbReference>
<dbReference type="Pfam" id="PF00501">
    <property type="entry name" value="AMP-binding"/>
    <property type="match status" value="1"/>
</dbReference>
<evidence type="ECO:0000313" key="4">
    <source>
        <dbReference type="EMBL" id="CAA9266936.1"/>
    </source>
</evidence>
<evidence type="ECO:0000256" key="2">
    <source>
        <dbReference type="ARBA" id="ARBA00022840"/>
    </source>
</evidence>
<dbReference type="GO" id="GO:0005524">
    <property type="term" value="F:ATP binding"/>
    <property type="evidence" value="ECO:0007669"/>
    <property type="project" value="UniProtKB-KW"/>
</dbReference>
<dbReference type="SUPFAM" id="SSF56801">
    <property type="entry name" value="Acetyl-CoA synthetase-like"/>
    <property type="match status" value="1"/>
</dbReference>
<evidence type="ECO:0000259" key="3">
    <source>
        <dbReference type="Pfam" id="PF00501"/>
    </source>
</evidence>
<protein>
    <submittedName>
        <fullName evidence="4">Long-chain-fatty-acid--CoA ligase</fullName>
        <ecNumber evidence="4">6.2.1.3</ecNumber>
    </submittedName>
</protein>
<name>A0A6J4J4J7_9BACT</name>
<dbReference type="InterPro" id="IPR042099">
    <property type="entry name" value="ANL_N_sf"/>
</dbReference>
<dbReference type="GO" id="GO:0004467">
    <property type="term" value="F:long-chain fatty acid-CoA ligase activity"/>
    <property type="evidence" value="ECO:0007669"/>
    <property type="project" value="UniProtKB-EC"/>
</dbReference>
<dbReference type="InterPro" id="IPR020845">
    <property type="entry name" value="AMP-binding_CS"/>
</dbReference>
<reference evidence="4" key="1">
    <citation type="submission" date="2020-02" db="EMBL/GenBank/DDBJ databases">
        <authorList>
            <person name="Meier V. D."/>
        </authorList>
    </citation>
    <scope>NUCLEOTIDE SEQUENCE</scope>
    <source>
        <strain evidence="4">AVDCRST_MAG95</strain>
    </source>
</reference>
<dbReference type="PANTHER" id="PTHR43272:SF33">
    <property type="entry name" value="AMP-BINDING DOMAIN-CONTAINING PROTEIN-RELATED"/>
    <property type="match status" value="1"/>
</dbReference>
<organism evidence="4">
    <name type="scientific">uncultured Adhaeribacter sp</name>
    <dbReference type="NCBI Taxonomy" id="448109"/>
    <lineage>
        <taxon>Bacteria</taxon>
        <taxon>Pseudomonadati</taxon>
        <taxon>Bacteroidota</taxon>
        <taxon>Cytophagia</taxon>
        <taxon>Cytophagales</taxon>
        <taxon>Hymenobacteraceae</taxon>
        <taxon>Adhaeribacter</taxon>
        <taxon>environmental samples</taxon>
    </lineage>
</organism>
<keyword evidence="1" id="KW-0547">Nucleotide-binding</keyword>
<dbReference type="PANTHER" id="PTHR43272">
    <property type="entry name" value="LONG-CHAIN-FATTY-ACID--COA LIGASE"/>
    <property type="match status" value="1"/>
</dbReference>
<dbReference type="AlphaFoldDB" id="A0A6J4J4J7"/>
<keyword evidence="4" id="KW-0436">Ligase</keyword>
<dbReference type="InterPro" id="IPR000873">
    <property type="entry name" value="AMP-dep_synth/lig_dom"/>
</dbReference>
<keyword evidence="2" id="KW-0067">ATP-binding</keyword>